<dbReference type="PROSITE" id="PS52004">
    <property type="entry name" value="KS3_2"/>
    <property type="match status" value="1"/>
</dbReference>
<keyword evidence="9" id="KW-1185">Reference proteome</keyword>
<evidence type="ECO:0000256" key="1">
    <source>
        <dbReference type="ARBA" id="ARBA00022450"/>
    </source>
</evidence>
<accession>A0A229SV07</accession>
<keyword evidence="3 5" id="KW-0808">Transferase</keyword>
<dbReference type="InterPro" id="IPR036291">
    <property type="entry name" value="NAD(P)-bd_dom_sf"/>
</dbReference>
<dbReference type="GO" id="GO:0006633">
    <property type="term" value="P:fatty acid biosynthetic process"/>
    <property type="evidence" value="ECO:0007669"/>
    <property type="project" value="TreeGrafter"/>
</dbReference>
<proteinExistence type="inferred from homology"/>
<dbReference type="InterPro" id="IPR013968">
    <property type="entry name" value="PKS_KR"/>
</dbReference>
<dbReference type="Pfam" id="PF08659">
    <property type="entry name" value="KR"/>
    <property type="match status" value="1"/>
</dbReference>
<dbReference type="InterPro" id="IPR050091">
    <property type="entry name" value="PKS_NRPS_Biosynth_Enz"/>
</dbReference>
<comment type="caution">
    <text evidence="8">The sequence shown here is derived from an EMBL/GenBank/DDBJ whole genome shotgun (WGS) entry which is preliminary data.</text>
</comment>
<evidence type="ECO:0000256" key="3">
    <source>
        <dbReference type="ARBA" id="ARBA00022679"/>
    </source>
</evidence>
<dbReference type="Gene3D" id="3.40.47.10">
    <property type="match status" value="2"/>
</dbReference>
<sequence>MTTPGQVVVGAGALAREIVGSLAAAGVEAASVAPGTPVAADAVAVHVADPATYPMSEVCRAAAVAKSPVAVIVADTRAGAPGEGASHGGPAAVRAAVEQLAAETRVNAIAVVGPEDRAIGAEVAAALVYLTGPLAAPLRGQCLTVDAGLIGPSAGTIPGPAEPEVHRRDLDSDVVAVVGMGLVLPRAASPDEFWNLLHGDRTVIGEPGTRIDLDHVWSADPDEDDHTYSRVSGFMVPHGSPDPDEDFTERWLRSSIAQAMSTVNTSASDRHLFAVGLTVGGSHHLEQSLVVREVRRLLGDRFDAATERRLRDLYPLATESPERMLPYRIARRAAADLPAGTELVVLDAACSSSLYTIDFGARALRAGETDVAVCGGAFALGVQNLVLFSKLRGLSRSGEVRPLDSRADGVLFTDSAAVLVLKTLSRARTDGDTVLGYVTGFGGSSDGKGKAIYAPNPVGQRIALRRAWAAAGVAPADIDWVIAHATGTPTGDRTELSVLGELAGAGASWTVSSNKSVVGHPGWAAGAVSTVHALLALRHESIPAQRHFSDLPAGLGRDVSITVPTRNIPWPAGDRPRTVAISAMGFGGTNGHLLISDTVPDTPPDARNDAAEVTEDPVVVAGWAAHLPGDPDDERVREWLRGGPTSWPTRFPGDYPLPSPVDMRLAPSAIAAMDLSQVIAVRCADALAGGWFSGTGLAERTAVFVGHSGPTTAAVRRDTRAYLAGLAARGGIDRFDDLVAEPARTAVPAATEDSYTGLMPNIIAARIAQRLDLHGPNMSLDAGLDSFTSALVAAIRSLRDGETDLAFVVGVSAAAEQAEPEAGRESAEGAAGVVLTRRSIATSRGLPELAAVRVGRPSPGHEAIGGDRVYHGAEGAFELLRVLHATTGRSVLANQQDDRTPAVVVTVAKQDGRSTSLREGLTRHALELRPAPARPEQPAMPAIPPDCLVVTDKADAFDRKSATVLGLDTDVAHVDALVRASEAQHVRIVLTAGGAFEEALTANDLAFAVIRAMAGPLDAGGSLGVLLLDGFDGEVPRPETGLSTGLLRSVEQELTGCAAFAVITDSADLPAGLAALAAESGHHRYLPVTYLRGGARYELVPVPRPVTEADTEDTVSGVVANPVVLATGGARGITARLVSELLTGRSPQGVWLLGTAPEPDPSALVDLPDKPAALRELMARYPGEKLASLDRRFNESMRAAERARTIRDLRMRFGEDRVHYRRCDVRDGAQVAAVVEEVVDAEGRVDVVVHGAGLLHSTALTRKTLDDYRLVRDVKVRGDHNLRAALATRPPALWCGLSSVVAFVGMPGEGDYQAGNEYLMLSAATSRAAGRDELAILSGLWVESGIASGYATGSSFTSGLAGLTPLIDEQGTELFRAELAGRHDLGGALATTWLGEAEWSTLHRRAPGLRHRSSTRPPVFLTTPPDSDGATTTWRCVLDVVEHPWLLDHLVDERPTVPATVMLQIAAEAATAIIPGSVPVRFSDVVLSAFIRAPRASWPRHLVVTATRDGDVVRVRLSAPPGRVPAREHARMTVHLAAEYAPAPRVAVARPPGIPVPDVYQLGGSLHLQGVFGGLRDARLHEHGGSALFGMSRHATRLDDFTVPSVALDALLRTSVLEGQDSETITAVVPTAISLIDIHAAGNDRDWSNRCGGDVALRYCPAVDSGFDEGVATLPNGTVLARFRGLSSVSKGSVKLDRQTGMMVR</sequence>
<name>A0A229SV07_9PSEU</name>
<dbReference type="Gene3D" id="3.40.50.720">
    <property type="entry name" value="NAD(P)-binding Rossmann-like Domain"/>
    <property type="match status" value="1"/>
</dbReference>
<comment type="similarity">
    <text evidence="5">Belongs to the thiolase-like superfamily. Beta-ketoacyl-ACP synthases family.</text>
</comment>
<dbReference type="EMBL" id="NMUL01000039">
    <property type="protein sequence ID" value="OXM62796.1"/>
    <property type="molecule type" value="Genomic_DNA"/>
</dbReference>
<evidence type="ECO:0008006" key="10">
    <source>
        <dbReference type="Google" id="ProtNLM"/>
    </source>
</evidence>
<dbReference type="Pfam" id="PF21089">
    <property type="entry name" value="PKS_DH_N"/>
    <property type="match status" value="1"/>
</dbReference>
<dbReference type="InterPro" id="IPR049900">
    <property type="entry name" value="PKS_mFAS_DH"/>
</dbReference>
<evidence type="ECO:0000259" key="6">
    <source>
        <dbReference type="PROSITE" id="PS52004"/>
    </source>
</evidence>
<dbReference type="SMART" id="SM00822">
    <property type="entry name" value="PKS_KR"/>
    <property type="match status" value="1"/>
</dbReference>
<dbReference type="SUPFAM" id="SSF53901">
    <property type="entry name" value="Thiolase-like"/>
    <property type="match status" value="2"/>
</dbReference>
<dbReference type="OrthoDB" id="4490964at2"/>
<dbReference type="Pfam" id="PF02801">
    <property type="entry name" value="Ketoacyl-synt_C"/>
    <property type="match status" value="1"/>
</dbReference>
<feature type="domain" description="PKS/mFAS DH" evidence="7">
    <location>
        <begin position="1417"/>
        <end position="1697"/>
    </location>
</feature>
<evidence type="ECO:0000256" key="4">
    <source>
        <dbReference type="PROSITE-ProRule" id="PRU01363"/>
    </source>
</evidence>
<dbReference type="SMART" id="SM00826">
    <property type="entry name" value="PKS_DH"/>
    <property type="match status" value="1"/>
</dbReference>
<dbReference type="InterPro" id="IPR057326">
    <property type="entry name" value="KR_dom"/>
</dbReference>
<keyword evidence="2" id="KW-0597">Phosphoprotein</keyword>
<evidence type="ECO:0000259" key="7">
    <source>
        <dbReference type="PROSITE" id="PS52019"/>
    </source>
</evidence>
<dbReference type="Gene3D" id="3.10.129.110">
    <property type="entry name" value="Polyketide synthase dehydratase"/>
    <property type="match status" value="1"/>
</dbReference>
<dbReference type="InterPro" id="IPR042104">
    <property type="entry name" value="PKS_dehydratase_sf"/>
</dbReference>
<dbReference type="Pfam" id="PF00109">
    <property type="entry name" value="ketoacyl-synt"/>
    <property type="match status" value="2"/>
</dbReference>
<evidence type="ECO:0000256" key="5">
    <source>
        <dbReference type="RuleBase" id="RU003694"/>
    </source>
</evidence>
<evidence type="ECO:0000256" key="2">
    <source>
        <dbReference type="ARBA" id="ARBA00022553"/>
    </source>
</evidence>
<dbReference type="InterPro" id="IPR049552">
    <property type="entry name" value="PKS_DH_N"/>
</dbReference>
<gene>
    <name evidence="8" type="ORF">CF165_34060</name>
</gene>
<dbReference type="CDD" id="cd00833">
    <property type="entry name" value="PKS"/>
    <property type="match status" value="1"/>
</dbReference>
<dbReference type="PROSITE" id="PS52019">
    <property type="entry name" value="PKS_MFAS_DH"/>
    <property type="match status" value="1"/>
</dbReference>
<dbReference type="PANTHER" id="PTHR43775:SF51">
    <property type="entry name" value="INACTIVE PHENOLPHTHIOCEROL SYNTHESIS POLYKETIDE SYNTHASE TYPE I PKS1-RELATED"/>
    <property type="match status" value="1"/>
</dbReference>
<dbReference type="InterPro" id="IPR014031">
    <property type="entry name" value="Ketoacyl_synth_C"/>
</dbReference>
<dbReference type="Proteomes" id="UP000215199">
    <property type="component" value="Unassembled WGS sequence"/>
</dbReference>
<keyword evidence="1" id="KW-0596">Phosphopantetheine</keyword>
<dbReference type="RefSeq" id="WP_093951682.1">
    <property type="nucleotide sequence ID" value="NZ_NMUL01000039.1"/>
</dbReference>
<dbReference type="GO" id="GO:0004312">
    <property type="term" value="F:fatty acid synthase activity"/>
    <property type="evidence" value="ECO:0007669"/>
    <property type="project" value="TreeGrafter"/>
</dbReference>
<feature type="region of interest" description="C-terminal hotdog fold" evidence="4">
    <location>
        <begin position="1551"/>
        <end position="1697"/>
    </location>
</feature>
<evidence type="ECO:0000313" key="9">
    <source>
        <dbReference type="Proteomes" id="UP000215199"/>
    </source>
</evidence>
<dbReference type="InterPro" id="IPR020841">
    <property type="entry name" value="PKS_Beta-ketoAc_synthase_dom"/>
</dbReference>
<feature type="domain" description="Ketosynthase family 3 (KS3)" evidence="6">
    <location>
        <begin position="172"/>
        <end position="597"/>
    </location>
</feature>
<dbReference type="InterPro" id="IPR020807">
    <property type="entry name" value="PKS_DH"/>
</dbReference>
<reference evidence="9" key="1">
    <citation type="submission" date="2017-07" db="EMBL/GenBank/DDBJ databases">
        <title>Comparative genome mining reveals phylogenetic distribution patterns of secondary metabolites in Amycolatopsis.</title>
        <authorList>
            <person name="Adamek M."/>
            <person name="Alanjary M."/>
            <person name="Sales-Ortells H."/>
            <person name="Goodfellow M."/>
            <person name="Bull A.T."/>
            <person name="Kalinowski J."/>
            <person name="Ziemert N."/>
        </authorList>
    </citation>
    <scope>NUCLEOTIDE SEQUENCE [LARGE SCALE GENOMIC DNA]</scope>
    <source>
        <strain evidence="9">H5</strain>
    </source>
</reference>
<dbReference type="InterPro" id="IPR016039">
    <property type="entry name" value="Thiolase-like"/>
</dbReference>
<dbReference type="SUPFAM" id="SSF51735">
    <property type="entry name" value="NAD(P)-binding Rossmann-fold domains"/>
    <property type="match status" value="1"/>
</dbReference>
<feature type="active site" description="Proton acceptor; for dehydratase activity" evidence="4">
    <location>
        <position position="1449"/>
    </location>
</feature>
<organism evidence="8 9">
    <name type="scientific">Amycolatopsis vastitatis</name>
    <dbReference type="NCBI Taxonomy" id="1905142"/>
    <lineage>
        <taxon>Bacteria</taxon>
        <taxon>Bacillati</taxon>
        <taxon>Actinomycetota</taxon>
        <taxon>Actinomycetes</taxon>
        <taxon>Pseudonocardiales</taxon>
        <taxon>Pseudonocardiaceae</taxon>
        <taxon>Amycolatopsis</taxon>
    </lineage>
</organism>
<dbReference type="SMART" id="SM00825">
    <property type="entry name" value="PKS_KS"/>
    <property type="match status" value="1"/>
</dbReference>
<evidence type="ECO:0000313" key="8">
    <source>
        <dbReference type="EMBL" id="OXM62796.1"/>
    </source>
</evidence>
<protein>
    <recommendedName>
        <fullName evidence="10">Beta-ketoacyl synthase</fullName>
    </recommendedName>
</protein>
<feature type="region of interest" description="N-terminal hotdog fold" evidence="4">
    <location>
        <begin position="1417"/>
        <end position="1541"/>
    </location>
</feature>
<dbReference type="InterPro" id="IPR014030">
    <property type="entry name" value="Ketoacyl_synth_N"/>
</dbReference>
<dbReference type="PANTHER" id="PTHR43775">
    <property type="entry name" value="FATTY ACID SYNTHASE"/>
    <property type="match status" value="1"/>
</dbReference>
<feature type="active site" description="Proton donor; for dehydratase activity" evidence="4">
    <location>
        <position position="1609"/>
    </location>
</feature>